<keyword evidence="15" id="KW-1185">Reference proteome</keyword>
<dbReference type="InterPro" id="IPR036942">
    <property type="entry name" value="Beta-barrel_TonB_sf"/>
</dbReference>
<dbReference type="PANTHER" id="PTHR47234:SF1">
    <property type="entry name" value="TONB-DEPENDENT RECEPTOR"/>
    <property type="match status" value="1"/>
</dbReference>
<evidence type="ECO:0000256" key="2">
    <source>
        <dbReference type="ARBA" id="ARBA00022448"/>
    </source>
</evidence>
<dbReference type="Proteomes" id="UP000675747">
    <property type="component" value="Unassembled WGS sequence"/>
</dbReference>
<evidence type="ECO:0000256" key="3">
    <source>
        <dbReference type="ARBA" id="ARBA00022452"/>
    </source>
</evidence>
<keyword evidence="7 8" id="KW-0998">Cell outer membrane</keyword>
<evidence type="ECO:0000256" key="7">
    <source>
        <dbReference type="ARBA" id="ARBA00023237"/>
    </source>
</evidence>
<dbReference type="PANTHER" id="PTHR47234">
    <property type="match status" value="1"/>
</dbReference>
<dbReference type="GO" id="GO:0009279">
    <property type="term" value="C:cell outer membrane"/>
    <property type="evidence" value="ECO:0007669"/>
    <property type="project" value="UniProtKB-SubCell"/>
</dbReference>
<feature type="signal peptide" evidence="10">
    <location>
        <begin position="1"/>
        <end position="33"/>
    </location>
</feature>
<keyword evidence="3 8" id="KW-1134">Transmembrane beta strand</keyword>
<keyword evidence="6 8" id="KW-0472">Membrane</keyword>
<dbReference type="Pfam" id="PF07715">
    <property type="entry name" value="Plug"/>
    <property type="match status" value="1"/>
</dbReference>
<protein>
    <submittedName>
        <fullName evidence="13">TonB-dependent receptor</fullName>
    </submittedName>
</protein>
<dbReference type="InterPro" id="IPR000531">
    <property type="entry name" value="Beta-barrel_TonB"/>
</dbReference>
<comment type="caution">
    <text evidence="13">The sequence shown here is derived from an EMBL/GenBank/DDBJ whole genome shotgun (WGS) entry which is preliminary data.</text>
</comment>
<evidence type="ECO:0000313" key="14">
    <source>
        <dbReference type="EMBL" id="MBS7457182.1"/>
    </source>
</evidence>
<evidence type="ECO:0000313" key="13">
    <source>
        <dbReference type="EMBL" id="MBR0563489.1"/>
    </source>
</evidence>
<proteinExistence type="inferred from homology"/>
<dbReference type="EMBL" id="JAGQFT020000005">
    <property type="protein sequence ID" value="MBS7457182.1"/>
    <property type="molecule type" value="Genomic_DNA"/>
</dbReference>
<keyword evidence="2 8" id="KW-0813">Transport</keyword>
<feature type="domain" description="TonB-dependent receptor-like beta-barrel" evidence="11">
    <location>
        <begin position="362"/>
        <end position="915"/>
    </location>
</feature>
<dbReference type="Pfam" id="PF00593">
    <property type="entry name" value="TonB_dep_Rec_b-barrel"/>
    <property type="match status" value="1"/>
</dbReference>
<dbReference type="InterPro" id="IPR012910">
    <property type="entry name" value="Plug_dom"/>
</dbReference>
<accession>A0A8J7VX89</accession>
<dbReference type="Gene3D" id="2.40.170.20">
    <property type="entry name" value="TonB-dependent receptor, beta-barrel domain"/>
    <property type="match status" value="1"/>
</dbReference>
<evidence type="ECO:0000259" key="11">
    <source>
        <dbReference type="Pfam" id="PF00593"/>
    </source>
</evidence>
<gene>
    <name evidence="14" type="ORF">KB893_008540</name>
    <name evidence="13" type="ORF">KB893_13330</name>
</gene>
<evidence type="ECO:0000259" key="12">
    <source>
        <dbReference type="Pfam" id="PF07715"/>
    </source>
</evidence>
<keyword evidence="13" id="KW-0675">Receptor</keyword>
<evidence type="ECO:0000256" key="1">
    <source>
        <dbReference type="ARBA" id="ARBA00004571"/>
    </source>
</evidence>
<name>A0A8J7VX89_9GAMM</name>
<reference evidence="14 15" key="1">
    <citation type="journal article" date="2021" name="Microbiol. Resour. Announc.">
        <title>Draft Genome Sequence of Coralloluteibacterium stylophorae LMG 29479T.</title>
        <authorList>
            <person name="Karlyshev A.V."/>
            <person name="Kudryashova E.B."/>
            <person name="Ariskina E.V."/>
            <person name="Conroy A.P."/>
            <person name="Abidueva E.Y."/>
        </authorList>
    </citation>
    <scope>NUCLEOTIDE SEQUENCE [LARGE SCALE GENOMIC DNA]</scope>
    <source>
        <strain evidence="14 15">LMG 29479</strain>
    </source>
</reference>
<keyword evidence="10" id="KW-0732">Signal</keyword>
<dbReference type="InterPro" id="IPR037066">
    <property type="entry name" value="Plug_dom_sf"/>
</dbReference>
<dbReference type="PROSITE" id="PS52016">
    <property type="entry name" value="TONB_DEPENDENT_REC_3"/>
    <property type="match status" value="1"/>
</dbReference>
<dbReference type="Gene3D" id="2.170.130.10">
    <property type="entry name" value="TonB-dependent receptor, plug domain"/>
    <property type="match status" value="1"/>
</dbReference>
<comment type="subcellular location">
    <subcellularLocation>
        <location evidence="1 8">Cell outer membrane</location>
        <topology evidence="1 8">Multi-pass membrane protein</topology>
    </subcellularLocation>
</comment>
<evidence type="ECO:0000256" key="8">
    <source>
        <dbReference type="PROSITE-ProRule" id="PRU01360"/>
    </source>
</evidence>
<feature type="chain" id="PRO_5042774321" evidence="10">
    <location>
        <begin position="34"/>
        <end position="955"/>
    </location>
</feature>
<keyword evidence="5 9" id="KW-0798">TonB box</keyword>
<dbReference type="SUPFAM" id="SSF56935">
    <property type="entry name" value="Porins"/>
    <property type="match status" value="1"/>
</dbReference>
<dbReference type="InterPro" id="IPR039426">
    <property type="entry name" value="TonB-dep_rcpt-like"/>
</dbReference>
<comment type="similarity">
    <text evidence="8 9">Belongs to the TonB-dependent receptor family.</text>
</comment>
<evidence type="ECO:0000256" key="4">
    <source>
        <dbReference type="ARBA" id="ARBA00022692"/>
    </source>
</evidence>
<evidence type="ECO:0000256" key="5">
    <source>
        <dbReference type="ARBA" id="ARBA00023077"/>
    </source>
</evidence>
<sequence length="955" mass="105039">MLANALPRAPRRSRLTAALLTALVMPLPGLALAQSSDASAETASNASTLDRVTVTGSLIPQTDIETYAPVTTITAEDIQARGFTSVADVLQQASISTGGVQGGQTSASFTQGAEAVSMFSLDPGYTKYLINGRPMANYPALYNGSDVFNNVSGIPVDLVERIEILPGGQSSLYGSDAIAGVINVILKDRVDGPSLAIRGGTYTEGGGNSFRASFADGFEAADGRLNVLYGLQYETRNAIWGYQRDLTDSYNTDGYSAPIASRDFLVYGYTDIANQGLGNFGYVFADPANCANVEGLFGGNEGFQSRPGSGDYCGTFVSPGYRTLRNAKDSGQFYTNIEFDLNDNHQLYAQYLFSHEEVDYATGSNYTWWGTGSKWGYYYDPDLDGLVNLQRAFAPEDIGGNGYDEITNQDRTNSYMVSFGAKGFFGEGWDYDIGATRTQYRLKEHSWVRFADPINDWFQENVLGPQLGVDPYYGAYPVFSPDYAAFYQPISPEDFASFTGFVNNSSKTWDNMLRAAVTNAALFGLPGGDAGLAVVVEGGNQGWDYSPDYRLLPDVAGIWGTTAVSGGGHRTRYAVTSELRLPLWDPLTVTLSGRYDEFDAYGNTVDKPTYSVGIEYRPIDSLLFRGKYGTAFRAPTLSDTFQGPSGYYSTATDYWACFDQEGFAPGETDDCSFDSTQYFGTQEGNAELEPIEADVWNAGVVWAPTNNFSLAVDYYSWDIRNEVDTQSTDQLLLQEYRCRSGQEDINSASCQQALEWVGRGPTGLLSTVYTPKVNVAQQTLEAATVTVNYMLDIGRYGSLRFNGNYTNMLSHFVQPLPTDDKIDLLRDPYYMWIYDAYAKTRADASVAWDISNWTTTLYVNRIGSTPNYLAYSAGSYDYEVNGAEAGTWAPYITYNASVNWRATDDIQFSLLVNNVLNKMPDDQASNYPGTSSTPYNNYLYNVYGRSLMAEMRFQF</sequence>
<organism evidence="13">
    <name type="scientific">Coralloluteibacterium stylophorae</name>
    <dbReference type="NCBI Taxonomy" id="1776034"/>
    <lineage>
        <taxon>Bacteria</taxon>
        <taxon>Pseudomonadati</taxon>
        <taxon>Pseudomonadota</taxon>
        <taxon>Gammaproteobacteria</taxon>
        <taxon>Lysobacterales</taxon>
        <taxon>Lysobacteraceae</taxon>
        <taxon>Coralloluteibacterium</taxon>
    </lineage>
</organism>
<keyword evidence="4 8" id="KW-0812">Transmembrane</keyword>
<dbReference type="EMBL" id="JAGQFT010000138">
    <property type="protein sequence ID" value="MBR0563489.1"/>
    <property type="molecule type" value="Genomic_DNA"/>
</dbReference>
<evidence type="ECO:0000313" key="15">
    <source>
        <dbReference type="Proteomes" id="UP000675747"/>
    </source>
</evidence>
<reference evidence="13" key="2">
    <citation type="submission" date="2021-04" db="EMBL/GenBank/DDBJ databases">
        <authorList>
            <person name="Karlyshev A.V."/>
        </authorList>
    </citation>
    <scope>NUCLEOTIDE SEQUENCE</scope>
    <source>
        <strain evidence="13">LMG 29479</strain>
    </source>
</reference>
<feature type="domain" description="TonB-dependent receptor plug" evidence="12">
    <location>
        <begin position="65"/>
        <end position="181"/>
    </location>
</feature>
<evidence type="ECO:0000256" key="6">
    <source>
        <dbReference type="ARBA" id="ARBA00023136"/>
    </source>
</evidence>
<dbReference type="AlphaFoldDB" id="A0A8J7VX89"/>
<evidence type="ECO:0000256" key="9">
    <source>
        <dbReference type="RuleBase" id="RU003357"/>
    </source>
</evidence>
<evidence type="ECO:0000256" key="10">
    <source>
        <dbReference type="SAM" id="SignalP"/>
    </source>
</evidence>